<dbReference type="Pfam" id="PF00072">
    <property type="entry name" value="Response_reg"/>
    <property type="match status" value="1"/>
</dbReference>
<dbReference type="SUPFAM" id="SSF52172">
    <property type="entry name" value="CheY-like"/>
    <property type="match status" value="1"/>
</dbReference>
<proteinExistence type="predicted"/>
<evidence type="ECO:0000256" key="1">
    <source>
        <dbReference type="ARBA" id="ARBA00022553"/>
    </source>
</evidence>
<sequence length="114" mass="12512">MLVVDDQVLVRTGIVQHLDHLGYDVYEAGDTEEAIEIIESIDDIRLVFTDVDMPGSVSGLTLARAVAHLWAPIRIIVTSGKIQVDGRDLPAGVRYCAKPYSYRSIAQAIETMLA</sequence>
<keyword evidence="2" id="KW-0805">Transcription regulation</keyword>
<name>A0AAJ5VV49_9HYPH</name>
<dbReference type="InterPro" id="IPR050595">
    <property type="entry name" value="Bact_response_regulator"/>
</dbReference>
<dbReference type="InterPro" id="IPR011006">
    <property type="entry name" value="CheY-like_superfamily"/>
</dbReference>
<keyword evidence="3" id="KW-0804">Transcription</keyword>
<evidence type="ECO:0000313" key="7">
    <source>
        <dbReference type="Proteomes" id="UP001217476"/>
    </source>
</evidence>
<dbReference type="Proteomes" id="UP001217476">
    <property type="component" value="Chromosome"/>
</dbReference>
<dbReference type="PANTHER" id="PTHR44591">
    <property type="entry name" value="STRESS RESPONSE REGULATOR PROTEIN 1"/>
    <property type="match status" value="1"/>
</dbReference>
<feature type="modified residue" description="4-aspartylphosphate" evidence="4">
    <location>
        <position position="50"/>
    </location>
</feature>
<dbReference type="EMBL" id="CP119312">
    <property type="protein sequence ID" value="WEK04705.1"/>
    <property type="molecule type" value="Genomic_DNA"/>
</dbReference>
<dbReference type="Gene3D" id="3.40.50.2300">
    <property type="match status" value="1"/>
</dbReference>
<evidence type="ECO:0000256" key="3">
    <source>
        <dbReference type="ARBA" id="ARBA00023163"/>
    </source>
</evidence>
<reference evidence="6" key="1">
    <citation type="submission" date="2023-03" db="EMBL/GenBank/DDBJ databases">
        <title>Andean soil-derived lignocellulolytic bacterial consortium as a source of novel taxa and putative plastic-active enzymes.</title>
        <authorList>
            <person name="Diaz-Garcia L."/>
            <person name="Chuvochina M."/>
            <person name="Feuerriegel G."/>
            <person name="Bunk B."/>
            <person name="Sproer C."/>
            <person name="Streit W.R."/>
            <person name="Rodriguez L.M."/>
            <person name="Overmann J."/>
            <person name="Jimenez D.J."/>
        </authorList>
    </citation>
    <scope>NUCLEOTIDE SEQUENCE</scope>
    <source>
        <strain evidence="6">MAG 4196</strain>
    </source>
</reference>
<dbReference type="InterPro" id="IPR001789">
    <property type="entry name" value="Sig_transdc_resp-reg_receiver"/>
</dbReference>
<dbReference type="PANTHER" id="PTHR44591:SF3">
    <property type="entry name" value="RESPONSE REGULATORY DOMAIN-CONTAINING PROTEIN"/>
    <property type="match status" value="1"/>
</dbReference>
<dbReference type="GO" id="GO:0000160">
    <property type="term" value="P:phosphorelay signal transduction system"/>
    <property type="evidence" value="ECO:0007669"/>
    <property type="project" value="InterPro"/>
</dbReference>
<protein>
    <submittedName>
        <fullName evidence="6">Response regulator</fullName>
    </submittedName>
</protein>
<evidence type="ECO:0000313" key="6">
    <source>
        <dbReference type="EMBL" id="WEK04705.1"/>
    </source>
</evidence>
<dbReference type="PROSITE" id="PS50110">
    <property type="entry name" value="RESPONSE_REGULATORY"/>
    <property type="match status" value="1"/>
</dbReference>
<feature type="domain" description="Response regulatory" evidence="5">
    <location>
        <begin position="1"/>
        <end position="113"/>
    </location>
</feature>
<organism evidence="6 7">
    <name type="scientific">Candidatus Devosia phytovorans</name>
    <dbReference type="NCBI Taxonomy" id="3121372"/>
    <lineage>
        <taxon>Bacteria</taxon>
        <taxon>Pseudomonadati</taxon>
        <taxon>Pseudomonadota</taxon>
        <taxon>Alphaproteobacteria</taxon>
        <taxon>Hyphomicrobiales</taxon>
        <taxon>Devosiaceae</taxon>
        <taxon>Devosia</taxon>
    </lineage>
</organism>
<dbReference type="SMART" id="SM00448">
    <property type="entry name" value="REC"/>
    <property type="match status" value="1"/>
</dbReference>
<gene>
    <name evidence="6" type="ORF">P0Y65_00140</name>
</gene>
<evidence type="ECO:0000259" key="5">
    <source>
        <dbReference type="PROSITE" id="PS50110"/>
    </source>
</evidence>
<keyword evidence="1 4" id="KW-0597">Phosphoprotein</keyword>
<evidence type="ECO:0000256" key="4">
    <source>
        <dbReference type="PROSITE-ProRule" id="PRU00169"/>
    </source>
</evidence>
<dbReference type="AlphaFoldDB" id="A0AAJ5VV49"/>
<evidence type="ECO:0000256" key="2">
    <source>
        <dbReference type="ARBA" id="ARBA00023015"/>
    </source>
</evidence>
<accession>A0AAJ5VV49</accession>